<name>A0AAN7Y6H7_ELEMC</name>
<dbReference type="PANTHER" id="PTHR12181:SF62">
    <property type="entry name" value="PHOSPHATIDATE PHOSPHATASE LPIN3"/>
    <property type="match status" value="1"/>
</dbReference>
<evidence type="ECO:0000313" key="4">
    <source>
        <dbReference type="Proteomes" id="UP001346869"/>
    </source>
</evidence>
<evidence type="ECO:0000259" key="2">
    <source>
        <dbReference type="Pfam" id="PF04571"/>
    </source>
</evidence>
<proteinExistence type="predicted"/>
<dbReference type="GO" id="GO:0045944">
    <property type="term" value="P:positive regulation of transcription by RNA polymerase II"/>
    <property type="evidence" value="ECO:0007669"/>
    <property type="project" value="TreeGrafter"/>
</dbReference>
<sequence>MAEGRSRKHSLVWRGHLHPSLWSQTMNIVGQFAETVFVTVKELYRGLNPATLTGGIDVIVVRQPDGSFQCSPFHVRFGKLGVLRSKEKIVDIEINGESVNLHMKLGDNGEAFFVEENENEESQVPAHLCTSPIPLEAAEEIEETPEGASITGSGARRKKRRRKRIRSDTHLREEASSSSEEREREKEWERESDPARQDSPAQDEPLTPLQVSKSVYYSMSESQMRIWGPHRQETLIHTLMESSHPQKAMCSTADHLLLRATLSF</sequence>
<feature type="compositionally biased region" description="Basic residues" evidence="1">
    <location>
        <begin position="155"/>
        <end position="165"/>
    </location>
</feature>
<reference evidence="3 4" key="1">
    <citation type="journal article" date="2023" name="Genes (Basel)">
        <title>Chromosome-Level Genome Assembly and Circadian Gene Repertoire of the Patagonia Blennie Eleginops maclovinus-The Closest Ancestral Proxy of Antarctic Cryonotothenioids.</title>
        <authorList>
            <person name="Cheng C.C."/>
            <person name="Rivera-Colon A.G."/>
            <person name="Minhas B.F."/>
            <person name="Wilson L."/>
            <person name="Rayamajhi N."/>
            <person name="Vargas-Chacoff L."/>
            <person name="Catchen J.M."/>
        </authorList>
    </citation>
    <scope>NUCLEOTIDE SEQUENCE [LARGE SCALE GENOMIC DNA]</scope>
    <source>
        <strain evidence="3">JMC-PN-2008</strain>
    </source>
</reference>
<dbReference type="AlphaFoldDB" id="A0AAN7Y6H7"/>
<keyword evidence="4" id="KW-1185">Reference proteome</keyword>
<dbReference type="GO" id="GO:0009062">
    <property type="term" value="P:fatty acid catabolic process"/>
    <property type="evidence" value="ECO:0007669"/>
    <property type="project" value="TreeGrafter"/>
</dbReference>
<dbReference type="Pfam" id="PF04571">
    <property type="entry name" value="Lipin_N"/>
    <property type="match status" value="1"/>
</dbReference>
<feature type="domain" description="Lipin N-terminal" evidence="2">
    <location>
        <begin position="26"/>
        <end position="132"/>
    </location>
</feature>
<evidence type="ECO:0000313" key="3">
    <source>
        <dbReference type="EMBL" id="KAK5872796.1"/>
    </source>
</evidence>
<dbReference type="InterPro" id="IPR026058">
    <property type="entry name" value="LIPIN"/>
</dbReference>
<comment type="caution">
    <text evidence="3">The sequence shown here is derived from an EMBL/GenBank/DDBJ whole genome shotgun (WGS) entry which is preliminary data.</text>
</comment>
<dbReference type="GO" id="GO:0008195">
    <property type="term" value="F:phosphatidate phosphatase activity"/>
    <property type="evidence" value="ECO:0007669"/>
    <property type="project" value="TreeGrafter"/>
</dbReference>
<dbReference type="EMBL" id="JAUZQC010000004">
    <property type="protein sequence ID" value="KAK5872796.1"/>
    <property type="molecule type" value="Genomic_DNA"/>
</dbReference>
<feature type="compositionally biased region" description="Basic and acidic residues" evidence="1">
    <location>
        <begin position="166"/>
        <end position="196"/>
    </location>
</feature>
<feature type="region of interest" description="Disordered" evidence="1">
    <location>
        <begin position="140"/>
        <end position="210"/>
    </location>
</feature>
<reference evidence="3 4" key="2">
    <citation type="journal article" date="2023" name="Mol. Biol. Evol.">
        <title>Genomics of Secondarily Temperate Adaptation in the Only Non-Antarctic Icefish.</title>
        <authorList>
            <person name="Rivera-Colon A.G."/>
            <person name="Rayamajhi N."/>
            <person name="Minhas B.F."/>
            <person name="Madrigal G."/>
            <person name="Bilyk K.T."/>
            <person name="Yoon V."/>
            <person name="Hune M."/>
            <person name="Gregory S."/>
            <person name="Cheng C.H.C."/>
            <person name="Catchen J.M."/>
        </authorList>
    </citation>
    <scope>NUCLEOTIDE SEQUENCE [LARGE SCALE GENOMIC DNA]</scope>
    <source>
        <strain evidence="3">JMC-PN-2008</strain>
    </source>
</reference>
<dbReference type="GO" id="GO:0032869">
    <property type="term" value="P:cellular response to insulin stimulus"/>
    <property type="evidence" value="ECO:0007669"/>
    <property type="project" value="TreeGrafter"/>
</dbReference>
<accession>A0AAN7Y6H7</accession>
<gene>
    <name evidence="3" type="ORF">PBY51_013459</name>
</gene>
<dbReference type="GO" id="GO:0003713">
    <property type="term" value="F:transcription coactivator activity"/>
    <property type="evidence" value="ECO:0007669"/>
    <property type="project" value="TreeGrafter"/>
</dbReference>
<dbReference type="GO" id="GO:0019432">
    <property type="term" value="P:triglyceride biosynthetic process"/>
    <property type="evidence" value="ECO:0007669"/>
    <property type="project" value="TreeGrafter"/>
</dbReference>
<protein>
    <recommendedName>
        <fullName evidence="2">Lipin N-terminal domain-containing protein</fullName>
    </recommendedName>
</protein>
<dbReference type="GO" id="GO:0005634">
    <property type="term" value="C:nucleus"/>
    <property type="evidence" value="ECO:0007669"/>
    <property type="project" value="TreeGrafter"/>
</dbReference>
<dbReference type="PANTHER" id="PTHR12181">
    <property type="entry name" value="LIPIN"/>
    <property type="match status" value="1"/>
</dbReference>
<dbReference type="InterPro" id="IPR007651">
    <property type="entry name" value="Lipin_N"/>
</dbReference>
<dbReference type="Proteomes" id="UP001346869">
    <property type="component" value="Unassembled WGS sequence"/>
</dbReference>
<evidence type="ECO:0000256" key="1">
    <source>
        <dbReference type="SAM" id="MobiDB-lite"/>
    </source>
</evidence>
<organism evidence="3 4">
    <name type="scientific">Eleginops maclovinus</name>
    <name type="common">Patagonian blennie</name>
    <name type="synonym">Eleginus maclovinus</name>
    <dbReference type="NCBI Taxonomy" id="56733"/>
    <lineage>
        <taxon>Eukaryota</taxon>
        <taxon>Metazoa</taxon>
        <taxon>Chordata</taxon>
        <taxon>Craniata</taxon>
        <taxon>Vertebrata</taxon>
        <taxon>Euteleostomi</taxon>
        <taxon>Actinopterygii</taxon>
        <taxon>Neopterygii</taxon>
        <taxon>Teleostei</taxon>
        <taxon>Neoteleostei</taxon>
        <taxon>Acanthomorphata</taxon>
        <taxon>Eupercaria</taxon>
        <taxon>Perciformes</taxon>
        <taxon>Notothenioidei</taxon>
        <taxon>Eleginopidae</taxon>
        <taxon>Eleginops</taxon>
    </lineage>
</organism>